<dbReference type="AlphaFoldDB" id="A0A645D7B9"/>
<organism evidence="2">
    <name type="scientific">bioreactor metagenome</name>
    <dbReference type="NCBI Taxonomy" id="1076179"/>
    <lineage>
        <taxon>unclassified sequences</taxon>
        <taxon>metagenomes</taxon>
        <taxon>ecological metagenomes</taxon>
    </lineage>
</organism>
<feature type="region of interest" description="Disordered" evidence="1">
    <location>
        <begin position="98"/>
        <end position="163"/>
    </location>
</feature>
<accession>A0A645D7B9</accession>
<feature type="compositionally biased region" description="Basic and acidic residues" evidence="1">
    <location>
        <begin position="314"/>
        <end position="325"/>
    </location>
</feature>
<sequence>MPGGEPVEEVCGPGLDLWGVVVQRRHVVGVLQHPDGQLARRAAQQAQRGVVHHVVDGRAEHQRRRGQSVQMRHHVLPQLPHRVRRGQRGPVVRVLAPPGVLDVAGDPGDRGDQPGQHRQEHVAPVEGGDRRIDQRDRRDLRVTFGQPDGQRPAHGHAPDEHQVVRGGQPDVLLFLAVVPVGPGGPVHLAPGRAVAGQPRHRHVVAAGGQVVGQGPQRGRGAGEAVAQQDGAGDLGSDSPGGRGRDSAGSRRQDGAGSRGRPGGRVPGGGRVIGEGAAGRRQAIALRLRVHRDDRPYGAVDHGPTVAGSSGPRRSPIEVRRRGAIG</sequence>
<feature type="compositionally biased region" description="Gly residues" evidence="1">
    <location>
        <begin position="256"/>
        <end position="276"/>
    </location>
</feature>
<name>A0A645D7B9_9ZZZZ</name>
<evidence type="ECO:0000256" key="1">
    <source>
        <dbReference type="SAM" id="MobiDB-lite"/>
    </source>
</evidence>
<proteinExistence type="predicted"/>
<feature type="region of interest" description="Disordered" evidence="1">
    <location>
        <begin position="292"/>
        <end position="325"/>
    </location>
</feature>
<feature type="compositionally biased region" description="Basic and acidic residues" evidence="1">
    <location>
        <begin position="242"/>
        <end position="253"/>
    </location>
</feature>
<comment type="caution">
    <text evidence="2">The sequence shown here is derived from an EMBL/GenBank/DDBJ whole genome shotgun (WGS) entry which is preliminary data.</text>
</comment>
<gene>
    <name evidence="2" type="ORF">SDC9_131595</name>
</gene>
<evidence type="ECO:0000313" key="2">
    <source>
        <dbReference type="EMBL" id="MPM84522.1"/>
    </source>
</evidence>
<feature type="region of interest" description="Disordered" evidence="1">
    <location>
        <begin position="210"/>
        <end position="277"/>
    </location>
</feature>
<reference evidence="2" key="1">
    <citation type="submission" date="2019-08" db="EMBL/GenBank/DDBJ databases">
        <authorList>
            <person name="Kucharzyk K."/>
            <person name="Murdoch R.W."/>
            <person name="Higgins S."/>
            <person name="Loffler F."/>
        </authorList>
    </citation>
    <scope>NUCLEOTIDE SEQUENCE</scope>
</reference>
<dbReference type="EMBL" id="VSSQ01033044">
    <property type="protein sequence ID" value="MPM84522.1"/>
    <property type="molecule type" value="Genomic_DNA"/>
</dbReference>
<protein>
    <submittedName>
        <fullName evidence="2">Uncharacterized protein</fullName>
    </submittedName>
</protein>
<feature type="compositionally biased region" description="Gly residues" evidence="1">
    <location>
        <begin position="210"/>
        <end position="221"/>
    </location>
</feature>
<feature type="compositionally biased region" description="Basic and acidic residues" evidence="1">
    <location>
        <begin position="107"/>
        <end position="141"/>
    </location>
</feature>